<evidence type="ECO:0000256" key="1">
    <source>
        <dbReference type="ARBA" id="ARBA00023125"/>
    </source>
</evidence>
<dbReference type="InterPro" id="IPR016032">
    <property type="entry name" value="Sig_transdc_resp-reg_C-effctor"/>
</dbReference>
<dbReference type="InterPro" id="IPR036388">
    <property type="entry name" value="WH-like_DNA-bd_sf"/>
</dbReference>
<dbReference type="InterPro" id="IPR001867">
    <property type="entry name" value="OmpR/PhoB-type_DNA-bd"/>
</dbReference>
<evidence type="ECO:0000313" key="5">
    <source>
        <dbReference type="Proteomes" id="UP000188879"/>
    </source>
</evidence>
<organism evidence="4 5">
    <name type="scientific">Teichococcus deserti</name>
    <dbReference type="NCBI Taxonomy" id="1817963"/>
    <lineage>
        <taxon>Bacteria</taxon>
        <taxon>Pseudomonadati</taxon>
        <taxon>Pseudomonadota</taxon>
        <taxon>Alphaproteobacteria</taxon>
        <taxon>Acetobacterales</taxon>
        <taxon>Roseomonadaceae</taxon>
        <taxon>Roseomonas</taxon>
    </lineage>
</organism>
<dbReference type="InterPro" id="IPR027417">
    <property type="entry name" value="P-loop_NTPase"/>
</dbReference>
<dbReference type="Gene3D" id="1.25.40.10">
    <property type="entry name" value="Tetratricopeptide repeat domain"/>
    <property type="match status" value="1"/>
</dbReference>
<dbReference type="Pfam" id="PF00004">
    <property type="entry name" value="AAA"/>
    <property type="match status" value="1"/>
</dbReference>
<dbReference type="SUPFAM" id="SSF52540">
    <property type="entry name" value="P-loop containing nucleoside triphosphate hydrolases"/>
    <property type="match status" value="1"/>
</dbReference>
<dbReference type="GO" id="GO:0003677">
    <property type="term" value="F:DNA binding"/>
    <property type="evidence" value="ECO:0007669"/>
    <property type="project" value="UniProtKB-UniRule"/>
</dbReference>
<accession>A0A1V2H4P7</accession>
<dbReference type="SUPFAM" id="SSF46894">
    <property type="entry name" value="C-terminal effector domain of the bipartite response regulators"/>
    <property type="match status" value="1"/>
</dbReference>
<dbReference type="SMART" id="SM00862">
    <property type="entry name" value="Trans_reg_C"/>
    <property type="match status" value="1"/>
</dbReference>
<comment type="caution">
    <text evidence="4">The sequence shown here is derived from an EMBL/GenBank/DDBJ whole genome shotgun (WGS) entry which is preliminary data.</text>
</comment>
<feature type="domain" description="OmpR/PhoB-type" evidence="3">
    <location>
        <begin position="14"/>
        <end position="114"/>
    </location>
</feature>
<feature type="non-terminal residue" evidence="4">
    <location>
        <position position="878"/>
    </location>
</feature>
<dbReference type="Pfam" id="PF00486">
    <property type="entry name" value="Trans_reg_C"/>
    <property type="match status" value="1"/>
</dbReference>
<dbReference type="GO" id="GO:0006355">
    <property type="term" value="P:regulation of DNA-templated transcription"/>
    <property type="evidence" value="ECO:0007669"/>
    <property type="project" value="InterPro"/>
</dbReference>
<name>A0A1V2H4P7_9PROT</name>
<dbReference type="AlphaFoldDB" id="A0A1V2H4P7"/>
<keyword evidence="5" id="KW-1185">Reference proteome</keyword>
<dbReference type="PROSITE" id="PS51755">
    <property type="entry name" value="OMPR_PHOB"/>
    <property type="match status" value="1"/>
</dbReference>
<dbReference type="PANTHER" id="PTHR47691:SF3">
    <property type="entry name" value="HTH-TYPE TRANSCRIPTIONAL REGULATOR RV0890C-RELATED"/>
    <property type="match status" value="1"/>
</dbReference>
<dbReference type="SMART" id="SM00382">
    <property type="entry name" value="AAA"/>
    <property type="match status" value="1"/>
</dbReference>
<proteinExistence type="predicted"/>
<dbReference type="Gene3D" id="1.10.10.10">
    <property type="entry name" value="Winged helix-like DNA-binding domain superfamily/Winged helix DNA-binding domain"/>
    <property type="match status" value="1"/>
</dbReference>
<evidence type="ECO:0000259" key="3">
    <source>
        <dbReference type="PROSITE" id="PS51755"/>
    </source>
</evidence>
<dbReference type="RefSeq" id="WP_076956707.1">
    <property type="nucleotide sequence ID" value="NZ_MLCO01000058.1"/>
</dbReference>
<reference evidence="4 5" key="1">
    <citation type="submission" date="2016-10" db="EMBL/GenBank/DDBJ databases">
        <title>Draft Genome sequence of Roseomonas sp. strain M3.</title>
        <authorList>
            <person name="Subhash Y."/>
            <person name="Lee S."/>
        </authorList>
    </citation>
    <scope>NUCLEOTIDE SEQUENCE [LARGE SCALE GENOMIC DNA]</scope>
    <source>
        <strain evidence="4 5">M3</strain>
    </source>
</reference>
<dbReference type="CDD" id="cd00383">
    <property type="entry name" value="trans_reg_C"/>
    <property type="match status" value="1"/>
</dbReference>
<dbReference type="GO" id="GO:0016887">
    <property type="term" value="F:ATP hydrolysis activity"/>
    <property type="evidence" value="ECO:0007669"/>
    <property type="project" value="InterPro"/>
</dbReference>
<evidence type="ECO:0000313" key="4">
    <source>
        <dbReference type="EMBL" id="ONG56002.1"/>
    </source>
</evidence>
<dbReference type="InterPro" id="IPR003959">
    <property type="entry name" value="ATPase_AAA_core"/>
</dbReference>
<feature type="DNA-binding region" description="OmpR/PhoB-type" evidence="2">
    <location>
        <begin position="14"/>
        <end position="114"/>
    </location>
</feature>
<dbReference type="GO" id="GO:0005524">
    <property type="term" value="F:ATP binding"/>
    <property type="evidence" value="ECO:0007669"/>
    <property type="project" value="InterPro"/>
</dbReference>
<dbReference type="InterPro" id="IPR003593">
    <property type="entry name" value="AAA+_ATPase"/>
</dbReference>
<keyword evidence="1 2" id="KW-0238">DNA-binding</keyword>
<gene>
    <name evidence="4" type="ORF">BKE38_07235</name>
</gene>
<sequence>MAERRQDAGAGEDPHPLRFGGLFLWPARHLLTRGEAGPPVALGSRALALLVALTRNPGEVVDKRQLMAEVWPGQQVDESNLRAQVATLRRALAAGQGLERAILSIAGRGYCFVAPVQTDAVPPAAADKPVGRLPPLPERLAPVIGQAATIAALAAELGRRRLVTLTGSGGIGKTTLAVAVARAAGLEVCFVDLGSLADPARLPSRLAAALELGAGGGDLLGAVATALQDRPLLLLLDSCEAVIDAAAAAAETLLRQVPSLRILATSREPLRIEGEWRYRLPSLGVPPAVAAGDAAAVQDFPAAQLFLQRMRAAGARAPLRDAEAPALADICRRLDGIPLALELAAGRAAQLGIEGLASRLDESFSLLMQGTRTALPRHQTLRATLEWSQRLLAPEEQRFLAMLAIFKGPFSLEAALALDALHHGPGPEAAPVGHLADLVEKSFILAEPGPAGMRYRCLDVTRAYLLGRLAERGELPRLAACHAAWLRGVFAAAGPLWASEPPAELRRRLAPHLDNLRAALDWTLGEGSAEPGAVQTGLALAVASAPLWAVLGLVEESRRRLEAALAALDRAPATPPSLAMQLHAAFGTVALLMGDVPAQARGWEGTLALAERLDDQEHRLRALNGLTVVAMDRDFRAALAMAGRFRAEAASAPDPNDAAMADRLVGYVLHNMGEQAEARRLTERMLARYTRRPVASHLGRMNYFDQRILSTSTLAQILWLQGQPDRAMVLANAAVEDALTIDHPFSLGFAVFHAALPLALLCGGLRHAAPGIALLQERLGRHGVWQPRREIFAGLEAIRAAAEAGGSAAAGTARLAAALSSMSPTALALRSGQIRGGLAEGYSLTGRHAEALGEIDAILERTRGNHDHWYEPELLRLR</sequence>
<dbReference type="PANTHER" id="PTHR47691">
    <property type="entry name" value="REGULATOR-RELATED"/>
    <property type="match status" value="1"/>
</dbReference>
<dbReference type="GO" id="GO:0000160">
    <property type="term" value="P:phosphorelay signal transduction system"/>
    <property type="evidence" value="ECO:0007669"/>
    <property type="project" value="InterPro"/>
</dbReference>
<protein>
    <recommendedName>
        <fullName evidence="3">OmpR/PhoB-type domain-containing protein</fullName>
    </recommendedName>
</protein>
<evidence type="ECO:0000256" key="2">
    <source>
        <dbReference type="PROSITE-ProRule" id="PRU01091"/>
    </source>
</evidence>
<dbReference type="InterPro" id="IPR011990">
    <property type="entry name" value="TPR-like_helical_dom_sf"/>
</dbReference>
<dbReference type="Gene3D" id="3.40.50.300">
    <property type="entry name" value="P-loop containing nucleotide triphosphate hydrolases"/>
    <property type="match status" value="1"/>
</dbReference>
<dbReference type="Proteomes" id="UP000188879">
    <property type="component" value="Unassembled WGS sequence"/>
</dbReference>
<dbReference type="PRINTS" id="PR00364">
    <property type="entry name" value="DISEASERSIST"/>
</dbReference>
<dbReference type="EMBL" id="MLCO01000058">
    <property type="protein sequence ID" value="ONG56002.1"/>
    <property type="molecule type" value="Genomic_DNA"/>
</dbReference>
<dbReference type="OrthoDB" id="4473689at2"/>